<dbReference type="SUPFAM" id="SSF53474">
    <property type="entry name" value="alpha/beta-Hydrolases"/>
    <property type="match status" value="1"/>
</dbReference>
<sequence>MQLLMLTAVLGLVATGEAFSGIVKPIRPMRTMSETGQNPNSTDATQAYFDQLIDHSRPELGTFKQRYYYSTKYYKGPGSPVSLDAPSEAALPPEYVDLTNRTMIGFIAQNLGGAALALEHRFYGESTPVKGTPNTETFQPLTLENSIDDLVYFARNVKLPFDTEGMSHPDRAPWTLSGCSYSGALSAWTERLAPGTFWAYQAGSAVVEARNSLWQYYKVIGDALPQNCSADWRLIMEHIDDVLMNGSDCRKKELKRHLGAVNATDEEAAETATRWLPQWQRQQYSSGYSMVFKVCDFIENQLPEKYEPAPGPDGLGLEKALQGYLRWQDSLNTSSHVDQADDGLVDPWLWQLCNEPFQWWPTERPGEPLHITTGYDTEESARKEDCIDIFPDVGKYKVGIKMGRDETTVNRLTGGWDNNNATRLVWVNAEFDPWLFATVSSPDRPGGPLEGTDDAPLYWLPGAAHCNDYRTKNYDVNEDARAMFDGVADNMKRWAADFYMQHNITRDF</sequence>
<reference evidence="7 8" key="1">
    <citation type="journal article" date="2017" name="BMC Genomics">
        <title>Chromosome level assembly and secondary metabolite potential of the parasitic fungus Cordyceps militaris.</title>
        <authorList>
            <person name="Kramer G.J."/>
            <person name="Nodwell J.R."/>
        </authorList>
    </citation>
    <scope>NUCLEOTIDE SEQUENCE [LARGE SCALE GENOMIC DNA]</scope>
    <source>
        <strain evidence="7 8">ATCC 34164</strain>
    </source>
</reference>
<dbReference type="GO" id="GO:0070008">
    <property type="term" value="F:serine-type exopeptidase activity"/>
    <property type="evidence" value="ECO:0007669"/>
    <property type="project" value="InterPro"/>
</dbReference>
<evidence type="ECO:0000256" key="4">
    <source>
        <dbReference type="ARBA" id="ARBA00022801"/>
    </source>
</evidence>
<keyword evidence="2 7" id="KW-0645">Protease</keyword>
<dbReference type="Gene3D" id="3.40.50.1820">
    <property type="entry name" value="alpha/beta hydrolase"/>
    <property type="match status" value="2"/>
</dbReference>
<dbReference type="Proteomes" id="UP000323067">
    <property type="component" value="Chromosome vii"/>
</dbReference>
<dbReference type="VEuPathDB" id="FungiDB:A9K55_008826"/>
<gene>
    <name evidence="7" type="ORF">A9K55_008826</name>
</gene>
<keyword evidence="4" id="KW-0378">Hydrolase</keyword>
<dbReference type="PANTHER" id="PTHR11010:SF23">
    <property type="entry name" value="SERINE PEPTIDASE"/>
    <property type="match status" value="1"/>
</dbReference>
<proteinExistence type="inferred from homology"/>
<dbReference type="AlphaFoldDB" id="A0A2H4SEZ4"/>
<protein>
    <submittedName>
        <fullName evidence="7">Serine protease</fullName>
    </submittedName>
</protein>
<name>A0A2H4SEZ4_CORMI</name>
<evidence type="ECO:0000256" key="6">
    <source>
        <dbReference type="SAM" id="SignalP"/>
    </source>
</evidence>
<feature type="chain" id="PRO_5014143905" evidence="6">
    <location>
        <begin position="19"/>
        <end position="508"/>
    </location>
</feature>
<evidence type="ECO:0000256" key="1">
    <source>
        <dbReference type="ARBA" id="ARBA00011079"/>
    </source>
</evidence>
<evidence type="ECO:0000256" key="2">
    <source>
        <dbReference type="ARBA" id="ARBA00022670"/>
    </source>
</evidence>
<evidence type="ECO:0000313" key="8">
    <source>
        <dbReference type="Proteomes" id="UP000323067"/>
    </source>
</evidence>
<dbReference type="OrthoDB" id="1735038at2759"/>
<evidence type="ECO:0000256" key="3">
    <source>
        <dbReference type="ARBA" id="ARBA00022729"/>
    </source>
</evidence>
<dbReference type="InterPro" id="IPR008758">
    <property type="entry name" value="Peptidase_S28"/>
</dbReference>
<organism evidence="7 8">
    <name type="scientific">Cordyceps militaris</name>
    <name type="common">Caterpillar fungus</name>
    <name type="synonym">Clavaria militaris</name>
    <dbReference type="NCBI Taxonomy" id="73501"/>
    <lineage>
        <taxon>Eukaryota</taxon>
        <taxon>Fungi</taxon>
        <taxon>Dikarya</taxon>
        <taxon>Ascomycota</taxon>
        <taxon>Pezizomycotina</taxon>
        <taxon>Sordariomycetes</taxon>
        <taxon>Hypocreomycetidae</taxon>
        <taxon>Hypocreales</taxon>
        <taxon>Cordycipitaceae</taxon>
        <taxon>Cordyceps</taxon>
    </lineage>
</organism>
<evidence type="ECO:0000256" key="5">
    <source>
        <dbReference type="ARBA" id="ARBA00023180"/>
    </source>
</evidence>
<dbReference type="InterPro" id="IPR029058">
    <property type="entry name" value="AB_hydrolase_fold"/>
</dbReference>
<feature type="signal peptide" evidence="6">
    <location>
        <begin position="1"/>
        <end position="18"/>
    </location>
</feature>
<comment type="similarity">
    <text evidence="1">Belongs to the peptidase S28 family.</text>
</comment>
<dbReference type="Pfam" id="PF05577">
    <property type="entry name" value="Peptidase_S28"/>
    <property type="match status" value="2"/>
</dbReference>
<keyword evidence="3 6" id="KW-0732">Signal</keyword>
<evidence type="ECO:0000313" key="7">
    <source>
        <dbReference type="EMBL" id="ATY61676.1"/>
    </source>
</evidence>
<dbReference type="GO" id="GO:0008239">
    <property type="term" value="F:dipeptidyl-peptidase activity"/>
    <property type="evidence" value="ECO:0007669"/>
    <property type="project" value="TreeGrafter"/>
</dbReference>
<dbReference type="VEuPathDB" id="FungiDB:CCM_06533"/>
<dbReference type="PANTHER" id="PTHR11010">
    <property type="entry name" value="PROTEASE S28 PRO-X CARBOXYPEPTIDASE-RELATED"/>
    <property type="match status" value="1"/>
</dbReference>
<dbReference type="EMBL" id="CP023324">
    <property type="protein sequence ID" value="ATY61676.1"/>
    <property type="molecule type" value="Genomic_DNA"/>
</dbReference>
<dbReference type="GO" id="GO:0006508">
    <property type="term" value="P:proteolysis"/>
    <property type="evidence" value="ECO:0007669"/>
    <property type="project" value="UniProtKB-KW"/>
</dbReference>
<accession>A0A2H4SEZ4</accession>
<keyword evidence="5" id="KW-0325">Glycoprotein</keyword>